<feature type="region of interest" description="Disordered" evidence="1">
    <location>
        <begin position="1"/>
        <end position="48"/>
    </location>
</feature>
<evidence type="ECO:0000313" key="2">
    <source>
        <dbReference type="EMBL" id="OCK79297.1"/>
    </source>
</evidence>
<dbReference type="Proteomes" id="UP000250266">
    <property type="component" value="Unassembled WGS sequence"/>
</dbReference>
<keyword evidence="3" id="KW-1185">Reference proteome</keyword>
<accession>A0A8E2E8F8</accession>
<organism evidence="2 3">
    <name type="scientific">Lepidopterella palustris CBS 459.81</name>
    <dbReference type="NCBI Taxonomy" id="1314670"/>
    <lineage>
        <taxon>Eukaryota</taxon>
        <taxon>Fungi</taxon>
        <taxon>Dikarya</taxon>
        <taxon>Ascomycota</taxon>
        <taxon>Pezizomycotina</taxon>
        <taxon>Dothideomycetes</taxon>
        <taxon>Pleosporomycetidae</taxon>
        <taxon>Mytilinidiales</taxon>
        <taxon>Argynnaceae</taxon>
        <taxon>Lepidopterella</taxon>
    </lineage>
</organism>
<proteinExistence type="predicted"/>
<feature type="compositionally biased region" description="Polar residues" evidence="1">
    <location>
        <begin position="33"/>
        <end position="44"/>
    </location>
</feature>
<feature type="compositionally biased region" description="Basic residues" evidence="1">
    <location>
        <begin position="23"/>
        <end position="32"/>
    </location>
</feature>
<feature type="region of interest" description="Disordered" evidence="1">
    <location>
        <begin position="67"/>
        <end position="90"/>
    </location>
</feature>
<sequence>MLPKERPKQIKRKTRMNPGRKYPNQKHRRQVHHSFSPSRLSTHVRTFEDRSSSREFDCRTLELAMPGAPQGTPIEQPHGPEYPYGTGPPPGSEYPSGKYYHLPQNIHLAQTIRMAQRLKFRLLLRHHIHRHHRNRELRLGTPKQSLKIQTRGRRTCEIPPNINRETPEPANLRLAPTRPASSQPPKRTPPAVPSPKLGTNILLSSLCSPPKLVTYNSNSQHNI</sequence>
<evidence type="ECO:0000256" key="1">
    <source>
        <dbReference type="SAM" id="MobiDB-lite"/>
    </source>
</evidence>
<gene>
    <name evidence="2" type="ORF">K432DRAFT_71605</name>
</gene>
<protein>
    <submittedName>
        <fullName evidence="2">Uncharacterized protein</fullName>
    </submittedName>
</protein>
<dbReference type="AlphaFoldDB" id="A0A8E2E8F8"/>
<feature type="region of interest" description="Disordered" evidence="1">
    <location>
        <begin position="157"/>
        <end position="197"/>
    </location>
</feature>
<reference evidence="2 3" key="1">
    <citation type="journal article" date="2016" name="Nat. Commun.">
        <title>Ectomycorrhizal ecology is imprinted in the genome of the dominant symbiotic fungus Cenococcum geophilum.</title>
        <authorList>
            <consortium name="DOE Joint Genome Institute"/>
            <person name="Peter M."/>
            <person name="Kohler A."/>
            <person name="Ohm R.A."/>
            <person name="Kuo A."/>
            <person name="Krutzmann J."/>
            <person name="Morin E."/>
            <person name="Arend M."/>
            <person name="Barry K.W."/>
            <person name="Binder M."/>
            <person name="Choi C."/>
            <person name="Clum A."/>
            <person name="Copeland A."/>
            <person name="Grisel N."/>
            <person name="Haridas S."/>
            <person name="Kipfer T."/>
            <person name="LaButti K."/>
            <person name="Lindquist E."/>
            <person name="Lipzen A."/>
            <person name="Maire R."/>
            <person name="Meier B."/>
            <person name="Mihaltcheva S."/>
            <person name="Molinier V."/>
            <person name="Murat C."/>
            <person name="Poggeler S."/>
            <person name="Quandt C.A."/>
            <person name="Sperisen C."/>
            <person name="Tritt A."/>
            <person name="Tisserant E."/>
            <person name="Crous P.W."/>
            <person name="Henrissat B."/>
            <person name="Nehls U."/>
            <person name="Egli S."/>
            <person name="Spatafora J.W."/>
            <person name="Grigoriev I.V."/>
            <person name="Martin F.M."/>
        </authorList>
    </citation>
    <scope>NUCLEOTIDE SEQUENCE [LARGE SCALE GENOMIC DNA]</scope>
    <source>
        <strain evidence="2 3">CBS 459.81</strain>
    </source>
</reference>
<name>A0A8E2E8F8_9PEZI</name>
<dbReference type="EMBL" id="KV745012">
    <property type="protein sequence ID" value="OCK79297.1"/>
    <property type="molecule type" value="Genomic_DNA"/>
</dbReference>
<evidence type="ECO:0000313" key="3">
    <source>
        <dbReference type="Proteomes" id="UP000250266"/>
    </source>
</evidence>